<sequence length="245" mass="25876">MIPTSRLADPMPSLQTAMSPGRVIVVTGVTRGLGKALALELASRGHVIVGCGRDKDRLAALGSQLEGSNHFLQVVDVASDKSIEEFAKLVIETKGTPEILVNNAGIINKNAKLWEIPSHEFEAVIDINLKGTANLIRHFVPQMIAKKRGIIVNISSGWGRSAAADVSAYCASKWAVEGMTRSLARELPNGLAAVALNPGVINTDMLASCFGVTAALYQTPESWAPNAANLILGLSTEHNGSSLTV</sequence>
<organism evidence="1 2">
    <name type="scientific">Diphasiastrum complanatum</name>
    <name type="common">Issler's clubmoss</name>
    <name type="synonym">Lycopodium complanatum</name>
    <dbReference type="NCBI Taxonomy" id="34168"/>
    <lineage>
        <taxon>Eukaryota</taxon>
        <taxon>Viridiplantae</taxon>
        <taxon>Streptophyta</taxon>
        <taxon>Embryophyta</taxon>
        <taxon>Tracheophyta</taxon>
        <taxon>Lycopodiopsida</taxon>
        <taxon>Lycopodiales</taxon>
        <taxon>Lycopodiaceae</taxon>
        <taxon>Lycopodioideae</taxon>
        <taxon>Diphasiastrum</taxon>
    </lineage>
</organism>
<evidence type="ECO:0000313" key="2">
    <source>
        <dbReference type="Proteomes" id="UP001162992"/>
    </source>
</evidence>
<proteinExistence type="predicted"/>
<name>A0ACC2EZ02_DIPCM</name>
<evidence type="ECO:0000313" key="1">
    <source>
        <dbReference type="EMBL" id="KAJ7571666.1"/>
    </source>
</evidence>
<reference evidence="2" key="1">
    <citation type="journal article" date="2024" name="Proc. Natl. Acad. Sci. U.S.A.">
        <title>Extraordinary preservation of gene collinearity over three hundred million years revealed in homosporous lycophytes.</title>
        <authorList>
            <person name="Li C."/>
            <person name="Wickell D."/>
            <person name="Kuo L.Y."/>
            <person name="Chen X."/>
            <person name="Nie B."/>
            <person name="Liao X."/>
            <person name="Peng D."/>
            <person name="Ji J."/>
            <person name="Jenkins J."/>
            <person name="Williams M."/>
            <person name="Shu S."/>
            <person name="Plott C."/>
            <person name="Barry K."/>
            <person name="Rajasekar S."/>
            <person name="Grimwood J."/>
            <person name="Han X."/>
            <person name="Sun S."/>
            <person name="Hou Z."/>
            <person name="He W."/>
            <person name="Dai G."/>
            <person name="Sun C."/>
            <person name="Schmutz J."/>
            <person name="Leebens-Mack J.H."/>
            <person name="Li F.W."/>
            <person name="Wang L."/>
        </authorList>
    </citation>
    <scope>NUCLEOTIDE SEQUENCE [LARGE SCALE GENOMIC DNA]</scope>
    <source>
        <strain evidence="2">cv. PW_Plant_1</strain>
    </source>
</reference>
<protein>
    <submittedName>
        <fullName evidence="1">Uncharacterized protein</fullName>
    </submittedName>
</protein>
<accession>A0ACC2EZ02</accession>
<gene>
    <name evidence="1" type="ORF">O6H91_01G171200</name>
</gene>
<dbReference type="EMBL" id="CM055092">
    <property type="protein sequence ID" value="KAJ7571666.1"/>
    <property type="molecule type" value="Genomic_DNA"/>
</dbReference>
<comment type="caution">
    <text evidence="1">The sequence shown here is derived from an EMBL/GenBank/DDBJ whole genome shotgun (WGS) entry which is preliminary data.</text>
</comment>
<dbReference type="Proteomes" id="UP001162992">
    <property type="component" value="Chromosome 1"/>
</dbReference>
<keyword evidence="2" id="KW-1185">Reference proteome</keyword>